<dbReference type="Gene3D" id="1.10.510.10">
    <property type="entry name" value="Transferase(Phosphotransferase) domain 1"/>
    <property type="match status" value="2"/>
</dbReference>
<gene>
    <name evidence="4" type="ORF">PGLA1383_LOCUS27134</name>
</gene>
<feature type="compositionally biased region" description="Polar residues" evidence="2">
    <location>
        <begin position="223"/>
        <end position="235"/>
    </location>
</feature>
<feature type="domain" description="Protein kinase" evidence="3">
    <location>
        <begin position="16"/>
        <end position="403"/>
    </location>
</feature>
<dbReference type="Pfam" id="PF00069">
    <property type="entry name" value="Pkinase"/>
    <property type="match status" value="1"/>
</dbReference>
<dbReference type="InterPro" id="IPR017441">
    <property type="entry name" value="Protein_kinase_ATP_BS"/>
</dbReference>
<dbReference type="GO" id="GO:0044773">
    <property type="term" value="P:mitotic DNA damage checkpoint signaling"/>
    <property type="evidence" value="ECO:0007669"/>
    <property type="project" value="TreeGrafter"/>
</dbReference>
<comment type="caution">
    <text evidence="4">The sequence shown here is derived from an EMBL/GenBank/DDBJ whole genome shotgun (WGS) entry which is preliminary data.</text>
</comment>
<feature type="binding site" evidence="1">
    <location>
        <position position="45"/>
    </location>
    <ligand>
        <name>ATP</name>
        <dbReference type="ChEBI" id="CHEBI:30616"/>
    </ligand>
</feature>
<feature type="region of interest" description="Disordered" evidence="2">
    <location>
        <begin position="215"/>
        <end position="244"/>
    </location>
</feature>
<dbReference type="GO" id="GO:0004674">
    <property type="term" value="F:protein serine/threonine kinase activity"/>
    <property type="evidence" value="ECO:0007669"/>
    <property type="project" value="TreeGrafter"/>
</dbReference>
<dbReference type="PROSITE" id="PS00107">
    <property type="entry name" value="PROTEIN_KINASE_ATP"/>
    <property type="match status" value="1"/>
</dbReference>
<dbReference type="SUPFAM" id="SSF56112">
    <property type="entry name" value="Protein kinase-like (PK-like)"/>
    <property type="match status" value="1"/>
</dbReference>
<dbReference type="SMART" id="SM00220">
    <property type="entry name" value="S_TKc"/>
    <property type="match status" value="1"/>
</dbReference>
<feature type="region of interest" description="Disordered" evidence="2">
    <location>
        <begin position="735"/>
        <end position="761"/>
    </location>
</feature>
<name>A0A813F4I7_POLGL</name>
<evidence type="ECO:0000256" key="1">
    <source>
        <dbReference type="PROSITE-ProRule" id="PRU10141"/>
    </source>
</evidence>
<evidence type="ECO:0000313" key="5">
    <source>
        <dbReference type="Proteomes" id="UP000654075"/>
    </source>
</evidence>
<evidence type="ECO:0000256" key="2">
    <source>
        <dbReference type="SAM" id="MobiDB-lite"/>
    </source>
</evidence>
<keyword evidence="5" id="KW-1185">Reference proteome</keyword>
<dbReference type="PANTHER" id="PTHR44167:SF24">
    <property type="entry name" value="SERINE_THREONINE-PROTEIN KINASE CHK2"/>
    <property type="match status" value="1"/>
</dbReference>
<sequence>MSRFKGKKILSGRYQISSKMILGEGSSATVYQGLDVSNGEEVAVKVYDSTSQIAIAGFKQTITIWNAIQSQSHKVAKNEHLYGRQGSCNNTLVVEELQRSLPGKEALSFRQVAAALDISHCFVQLLDYSRDHENPLEPGMTANGMMYIIQELGGVSLEQELQSCQLRGEKLSAAELKDLLWALVCITWGLHSCGFVHMDIKPLNIVKVSRVDEPVGPAPTSPLSPTNSPKSNSQPDGGYWSNESEEEEIPISPECIRAKTCVQWKLIDFDGASQAGEVIALAGTTYTPVYMPPELALSICCNDEEFTASRLMDVWNVGMCFMQAVLLAPMLEPEYEKLREQYLGADDQFLKWLADSLLPVLDAQTQASLNDIDPQVCSLLESMLVKDPEHRACMASCLTHPYFKAHREALLREDNAFQMLKEIDEDSEEKAPLSQKSARVTRSKSWASNRLGSLSLIFKAKDTKLSNFADAVRLLPQDNDSSGFFVAVFTKIRHWDAQPLSNSSLLPAEAFAVPALAPEKATVQAGQMPLGAVATLRWRARNDLNVYELLDAAIDPEAQSIASYYGVDLKTLPGKLVAERNVHGNVRQLLLVAPRLLDYLQADLGQLRSPILLACGVPVFKRMDDGYMCEIGLECRWRPALEAASLLGVRCARRTLRLGKAAFEKLLRDRKLPLEEIVELAASGEIEGLQSCHDKVGGVLVGLKGYDFWLPGVITAKALEAYASTIEVGEAPGAWLDSALPPPSHDKADAGASPDEPAELE</sequence>
<protein>
    <recommendedName>
        <fullName evidence="3">Protein kinase domain-containing protein</fullName>
    </recommendedName>
</protein>
<dbReference type="PANTHER" id="PTHR44167">
    <property type="entry name" value="OVARIAN-SPECIFIC SERINE/THREONINE-PROTEIN KINASE LOK-RELATED"/>
    <property type="match status" value="1"/>
</dbReference>
<dbReference type="EMBL" id="CAJNNV010024277">
    <property type="protein sequence ID" value="CAE8609307.1"/>
    <property type="molecule type" value="Genomic_DNA"/>
</dbReference>
<dbReference type="InterPro" id="IPR000719">
    <property type="entry name" value="Prot_kinase_dom"/>
</dbReference>
<proteinExistence type="predicted"/>
<dbReference type="OrthoDB" id="4062651at2759"/>
<keyword evidence="1" id="KW-0547">Nucleotide-binding</keyword>
<dbReference type="Proteomes" id="UP000654075">
    <property type="component" value="Unassembled WGS sequence"/>
</dbReference>
<accession>A0A813F4I7</accession>
<dbReference type="GO" id="GO:0005524">
    <property type="term" value="F:ATP binding"/>
    <property type="evidence" value="ECO:0007669"/>
    <property type="project" value="UniProtKB-UniRule"/>
</dbReference>
<organism evidence="4 5">
    <name type="scientific">Polarella glacialis</name>
    <name type="common">Dinoflagellate</name>
    <dbReference type="NCBI Taxonomy" id="89957"/>
    <lineage>
        <taxon>Eukaryota</taxon>
        <taxon>Sar</taxon>
        <taxon>Alveolata</taxon>
        <taxon>Dinophyceae</taxon>
        <taxon>Suessiales</taxon>
        <taxon>Suessiaceae</taxon>
        <taxon>Polarella</taxon>
    </lineage>
</organism>
<evidence type="ECO:0000313" key="4">
    <source>
        <dbReference type="EMBL" id="CAE8609307.1"/>
    </source>
</evidence>
<dbReference type="InterPro" id="IPR011009">
    <property type="entry name" value="Kinase-like_dom_sf"/>
</dbReference>
<reference evidence="4" key="1">
    <citation type="submission" date="2021-02" db="EMBL/GenBank/DDBJ databases">
        <authorList>
            <person name="Dougan E. K."/>
            <person name="Rhodes N."/>
            <person name="Thang M."/>
            <person name="Chan C."/>
        </authorList>
    </citation>
    <scope>NUCLEOTIDE SEQUENCE</scope>
</reference>
<evidence type="ECO:0000259" key="3">
    <source>
        <dbReference type="PROSITE" id="PS50011"/>
    </source>
</evidence>
<dbReference type="PROSITE" id="PS50011">
    <property type="entry name" value="PROTEIN_KINASE_DOM"/>
    <property type="match status" value="1"/>
</dbReference>
<dbReference type="AlphaFoldDB" id="A0A813F4I7"/>
<keyword evidence="1" id="KW-0067">ATP-binding</keyword>
<dbReference type="GO" id="GO:0005634">
    <property type="term" value="C:nucleus"/>
    <property type="evidence" value="ECO:0007669"/>
    <property type="project" value="TreeGrafter"/>
</dbReference>